<reference evidence="2 3" key="1">
    <citation type="submission" date="2022-06" db="EMBL/GenBank/DDBJ databases">
        <authorList>
            <person name="Sun Q."/>
        </authorList>
    </citation>
    <scope>NUCLEOTIDE SEQUENCE [LARGE SCALE GENOMIC DNA]</scope>
    <source>
        <strain evidence="2 3">S153</strain>
    </source>
</reference>
<dbReference type="RefSeq" id="WP_250944934.1">
    <property type="nucleotide sequence ID" value="NZ_JAMQAY010000003.1"/>
</dbReference>
<organism evidence="2 3">
    <name type="scientific">Ciceribacter sichuanensis</name>
    <dbReference type="NCBI Taxonomy" id="2949647"/>
    <lineage>
        <taxon>Bacteria</taxon>
        <taxon>Pseudomonadati</taxon>
        <taxon>Pseudomonadota</taxon>
        <taxon>Alphaproteobacteria</taxon>
        <taxon>Hyphomicrobiales</taxon>
        <taxon>Rhizobiaceae</taxon>
        <taxon>Ciceribacter</taxon>
    </lineage>
</organism>
<keyword evidence="1" id="KW-1133">Transmembrane helix</keyword>
<keyword evidence="3" id="KW-1185">Reference proteome</keyword>
<sequence length="207" mass="22243">MKRSAPELNGKDTLAGQLGVLTRTSVLLRRFLSDRQGIGGVEFALLAPMLIVIYLCAFELMMGFTVAKKATAASSTIADLVSRADKSVTKTDLAGMVDVADAIFVPYSVNNLSLKITGVKVDANKQATVAWSWSNTGTAPYGVGAAVKVPDDMLIASTFLVHSELSVGHELLLYLPALSGQNIKNITIPREFFFRQRVGDNITCNDC</sequence>
<dbReference type="EMBL" id="JAMQAY010000003">
    <property type="protein sequence ID" value="MCM2401474.1"/>
    <property type="molecule type" value="Genomic_DNA"/>
</dbReference>
<dbReference type="Proteomes" id="UP001155079">
    <property type="component" value="Unassembled WGS sequence"/>
</dbReference>
<gene>
    <name evidence="2" type="ORF">NBH20_09930</name>
</gene>
<evidence type="ECO:0000256" key="1">
    <source>
        <dbReference type="SAM" id="Phobius"/>
    </source>
</evidence>
<feature type="transmembrane region" description="Helical" evidence="1">
    <location>
        <begin position="43"/>
        <end position="67"/>
    </location>
</feature>
<keyword evidence="1" id="KW-0472">Membrane</keyword>
<keyword evidence="1" id="KW-0812">Transmembrane</keyword>
<name>A0ABT0V6H9_9HYPH</name>
<protein>
    <submittedName>
        <fullName evidence="2">Pilus assembly protein</fullName>
    </submittedName>
</protein>
<proteinExistence type="predicted"/>
<accession>A0ABT0V6H9</accession>
<comment type="caution">
    <text evidence="2">The sequence shown here is derived from an EMBL/GenBank/DDBJ whole genome shotgun (WGS) entry which is preliminary data.</text>
</comment>
<evidence type="ECO:0000313" key="2">
    <source>
        <dbReference type="EMBL" id="MCM2401474.1"/>
    </source>
</evidence>
<evidence type="ECO:0000313" key="3">
    <source>
        <dbReference type="Proteomes" id="UP001155079"/>
    </source>
</evidence>